<dbReference type="Proteomes" id="UP000644756">
    <property type="component" value="Unassembled WGS sequence"/>
</dbReference>
<comment type="caution">
    <text evidence="1">The sequence shown here is derived from an EMBL/GenBank/DDBJ whole genome shotgun (WGS) entry which is preliminary data.</text>
</comment>
<dbReference type="AlphaFoldDB" id="A0A917G1C4"/>
<name>A0A917G1C4_9BACL</name>
<keyword evidence="2" id="KW-1185">Reference proteome</keyword>
<accession>A0A917G1C4</accession>
<proteinExistence type="predicted"/>
<reference evidence="1" key="1">
    <citation type="journal article" date="2014" name="Int. J. Syst. Evol. Microbiol.">
        <title>Complete genome sequence of Corynebacterium casei LMG S-19264T (=DSM 44701T), isolated from a smear-ripened cheese.</title>
        <authorList>
            <consortium name="US DOE Joint Genome Institute (JGI-PGF)"/>
            <person name="Walter F."/>
            <person name="Albersmeier A."/>
            <person name="Kalinowski J."/>
            <person name="Ruckert C."/>
        </authorList>
    </citation>
    <scope>NUCLEOTIDE SEQUENCE</scope>
    <source>
        <strain evidence="1">CGMCC 1.12987</strain>
    </source>
</reference>
<reference evidence="1" key="2">
    <citation type="submission" date="2020-09" db="EMBL/GenBank/DDBJ databases">
        <authorList>
            <person name="Sun Q."/>
            <person name="Zhou Y."/>
        </authorList>
    </citation>
    <scope>NUCLEOTIDE SEQUENCE</scope>
    <source>
        <strain evidence="1">CGMCC 1.12987</strain>
    </source>
</reference>
<dbReference type="EMBL" id="BMGR01000013">
    <property type="protein sequence ID" value="GGG17406.1"/>
    <property type="molecule type" value="Genomic_DNA"/>
</dbReference>
<evidence type="ECO:0000313" key="1">
    <source>
        <dbReference type="EMBL" id="GGG17406.1"/>
    </source>
</evidence>
<dbReference type="RefSeq" id="WP_188532623.1">
    <property type="nucleotide sequence ID" value="NZ_BMGR01000013.1"/>
</dbReference>
<evidence type="ECO:0000313" key="2">
    <source>
        <dbReference type="Proteomes" id="UP000644756"/>
    </source>
</evidence>
<gene>
    <name evidence="1" type="ORF">GCM10010916_37810</name>
</gene>
<organism evidence="1 2">
    <name type="scientific">Paenibacillus abyssi</name>
    <dbReference type="NCBI Taxonomy" id="1340531"/>
    <lineage>
        <taxon>Bacteria</taxon>
        <taxon>Bacillati</taxon>
        <taxon>Bacillota</taxon>
        <taxon>Bacilli</taxon>
        <taxon>Bacillales</taxon>
        <taxon>Paenibacillaceae</taxon>
        <taxon>Paenibacillus</taxon>
    </lineage>
</organism>
<sequence length="102" mass="12002">MGTKFGNSKDSDFKKTALEIIELYKISIEFVGYPYDETEKYEHFYSTAYGEKEEGIKKRIMSLHYDFFAAANFKDRNDPSNKLLAEQLFPELKEIKKLIENL</sequence>
<protein>
    <submittedName>
        <fullName evidence="1">Uncharacterized protein</fullName>
    </submittedName>
</protein>